<gene>
    <name evidence="2" type="ORF">C2845_PM01G43200</name>
</gene>
<keyword evidence="3" id="KW-1185">Reference proteome</keyword>
<protein>
    <submittedName>
        <fullName evidence="2">Uncharacterized protein</fullName>
    </submittedName>
</protein>
<comment type="caution">
    <text evidence="2">The sequence shown here is derived from an EMBL/GenBank/DDBJ whole genome shotgun (WGS) entry which is preliminary data.</text>
</comment>
<evidence type="ECO:0000313" key="3">
    <source>
        <dbReference type="Proteomes" id="UP000275267"/>
    </source>
</evidence>
<organism evidence="2 3">
    <name type="scientific">Panicum miliaceum</name>
    <name type="common">Proso millet</name>
    <name type="synonym">Broomcorn millet</name>
    <dbReference type="NCBI Taxonomy" id="4540"/>
    <lineage>
        <taxon>Eukaryota</taxon>
        <taxon>Viridiplantae</taxon>
        <taxon>Streptophyta</taxon>
        <taxon>Embryophyta</taxon>
        <taxon>Tracheophyta</taxon>
        <taxon>Spermatophyta</taxon>
        <taxon>Magnoliopsida</taxon>
        <taxon>Liliopsida</taxon>
        <taxon>Poales</taxon>
        <taxon>Poaceae</taxon>
        <taxon>PACMAD clade</taxon>
        <taxon>Panicoideae</taxon>
        <taxon>Panicodae</taxon>
        <taxon>Paniceae</taxon>
        <taxon>Panicinae</taxon>
        <taxon>Panicum</taxon>
        <taxon>Panicum sect. Panicum</taxon>
    </lineage>
</organism>
<feature type="region of interest" description="Disordered" evidence="1">
    <location>
        <begin position="24"/>
        <end position="52"/>
    </location>
</feature>
<sequence length="52" mass="5598">MGGGDDLTSPEWQDLAWSRCRRLHSPGATSCGRKHPKLGKQDGAMATSSRSL</sequence>
<reference evidence="3" key="1">
    <citation type="journal article" date="2019" name="Nat. Commun.">
        <title>The genome of broomcorn millet.</title>
        <authorList>
            <person name="Zou C."/>
            <person name="Miki D."/>
            <person name="Li D."/>
            <person name="Tang Q."/>
            <person name="Xiao L."/>
            <person name="Rajput S."/>
            <person name="Deng P."/>
            <person name="Jia W."/>
            <person name="Huang R."/>
            <person name="Zhang M."/>
            <person name="Sun Y."/>
            <person name="Hu J."/>
            <person name="Fu X."/>
            <person name="Schnable P.S."/>
            <person name="Li F."/>
            <person name="Zhang H."/>
            <person name="Feng B."/>
            <person name="Zhu X."/>
            <person name="Liu R."/>
            <person name="Schnable J.C."/>
            <person name="Zhu J.-K."/>
            <person name="Zhang H."/>
        </authorList>
    </citation>
    <scope>NUCLEOTIDE SEQUENCE [LARGE SCALE GENOMIC DNA]</scope>
</reference>
<dbReference type="EMBL" id="PQIB02000001">
    <property type="protein sequence ID" value="RLN42093.1"/>
    <property type="molecule type" value="Genomic_DNA"/>
</dbReference>
<accession>A0A3L6TP88</accession>
<proteinExistence type="predicted"/>
<dbReference type="AlphaFoldDB" id="A0A3L6TP88"/>
<evidence type="ECO:0000256" key="1">
    <source>
        <dbReference type="SAM" id="MobiDB-lite"/>
    </source>
</evidence>
<dbReference type="Proteomes" id="UP000275267">
    <property type="component" value="Unassembled WGS sequence"/>
</dbReference>
<name>A0A3L6TP88_PANMI</name>
<evidence type="ECO:0000313" key="2">
    <source>
        <dbReference type="EMBL" id="RLN42093.1"/>
    </source>
</evidence>